<dbReference type="NCBIfam" id="TIGR03767">
    <property type="entry name" value="P_acnes_RR"/>
    <property type="match status" value="1"/>
</dbReference>
<gene>
    <name evidence="1" type="ORF">EFL95_01195</name>
</gene>
<evidence type="ECO:0000313" key="1">
    <source>
        <dbReference type="EMBL" id="RNL81029.1"/>
    </source>
</evidence>
<dbReference type="EMBL" id="RJSG01000001">
    <property type="protein sequence ID" value="RNL81029.1"/>
    <property type="molecule type" value="Genomic_DNA"/>
</dbReference>
<reference evidence="1 2" key="1">
    <citation type="submission" date="2018-11" db="EMBL/GenBank/DDBJ databases">
        <authorList>
            <person name="Li F."/>
        </authorList>
    </citation>
    <scope>NUCLEOTIDE SEQUENCE [LARGE SCALE GENOMIC DNA]</scope>
    <source>
        <strain evidence="1 2">KIS18-7</strain>
    </source>
</reference>
<name>A0A3N0DZJ6_9ACTN</name>
<dbReference type="PANTHER" id="PTHR43143">
    <property type="entry name" value="METALLOPHOSPHOESTERASE, CALCINEURIN SUPERFAMILY"/>
    <property type="match status" value="1"/>
</dbReference>
<dbReference type="InterPro" id="IPR022506">
    <property type="entry name" value="Metallophosphoesterase_PPA1498"/>
</dbReference>
<dbReference type="InterPro" id="IPR051918">
    <property type="entry name" value="STPP_CPPED1"/>
</dbReference>
<comment type="caution">
    <text evidence="1">The sequence shown here is derived from an EMBL/GenBank/DDBJ whole genome shotgun (WGS) entry which is preliminary data.</text>
</comment>
<protein>
    <submittedName>
        <fullName evidence="1">TIGR03767 family metallophosphoesterase</fullName>
    </submittedName>
</protein>
<dbReference type="AlphaFoldDB" id="A0A3N0DZJ6"/>
<sequence length="559" mass="60681">MVTLTRRRMIQAGTVSVGSLAVWPTAVLLTDPHLAVVGAGPGTTLESTFARGSGRYSRMHEAAPWATVVRSDLAQGKRGREDRRVGLATVVQVSDLHVTDVQNPMRFEYLDRYNSTGHRPQELLNVQGTAALVGRINALTGGPATGRAVDAVMSTGDNTDNQSGNELEWLLTLLAGGTVHPESGAADDFEGVAASGLDEYWQPDSETTDRYKRLGFPHVPDLVKASTAPFEAPGLAVPWLLTMGNHDVVANGMLENLNYVRDWSTGGRKVFSAHCDATVRLAARLDAVKAGDDVGSLIDTVARAGQTRTVQADERRLPYTGAEFVRLLHEVRFTGAGPVGHGYDLDAGSDRLFYSRRIAPRVVAISLDSTNQAGGIDGSIGRTQRDWLLRALAEAADDYVVVFSHHPSWAFDNTARDPRTPDDDRFDGGQLAAILHDHPQVLAWVNGHSHNNKIRPHWHRDPKRSFWEINSASHVDAPQQARMIEIATNSDGTVSLFTTMIDSDAPARTSYDDLSLSSLASMYRELAHNDPARADRSGAPVDRNTELLLADPLGRVSAV</sequence>
<accession>A0A3N0DZJ6</accession>
<organism evidence="1 2">
    <name type="scientific">Nocardioides marmorisolisilvae</name>
    <dbReference type="NCBI Taxonomy" id="1542737"/>
    <lineage>
        <taxon>Bacteria</taxon>
        <taxon>Bacillati</taxon>
        <taxon>Actinomycetota</taxon>
        <taxon>Actinomycetes</taxon>
        <taxon>Propionibacteriales</taxon>
        <taxon>Nocardioidaceae</taxon>
        <taxon>Nocardioides</taxon>
    </lineage>
</organism>
<proteinExistence type="predicted"/>
<dbReference type="InterPro" id="IPR029052">
    <property type="entry name" value="Metallo-depent_PP-like"/>
</dbReference>
<evidence type="ECO:0000313" key="2">
    <source>
        <dbReference type="Proteomes" id="UP000277094"/>
    </source>
</evidence>
<dbReference type="PANTHER" id="PTHR43143:SF4">
    <property type="entry name" value="CALCINEURIN-LIKE PHOSPHOESTERASE DOMAIN-CONTAINING PROTEIN"/>
    <property type="match status" value="1"/>
</dbReference>
<dbReference type="Proteomes" id="UP000277094">
    <property type="component" value="Unassembled WGS sequence"/>
</dbReference>
<keyword evidence="2" id="KW-1185">Reference proteome</keyword>
<dbReference type="GO" id="GO:0016787">
    <property type="term" value="F:hydrolase activity"/>
    <property type="evidence" value="ECO:0007669"/>
    <property type="project" value="InterPro"/>
</dbReference>
<dbReference type="SUPFAM" id="SSF56300">
    <property type="entry name" value="Metallo-dependent phosphatases"/>
    <property type="match status" value="1"/>
</dbReference>
<dbReference type="Gene3D" id="3.60.21.10">
    <property type="match status" value="1"/>
</dbReference>